<name>A0A6I9QF92_ELAGV</name>
<feature type="region of interest" description="Disordered" evidence="6">
    <location>
        <begin position="104"/>
        <end position="230"/>
    </location>
</feature>
<protein>
    <submittedName>
        <fullName evidence="10">Uncharacterized protein LOC105034648</fullName>
    </submittedName>
</protein>
<evidence type="ECO:0000313" key="9">
    <source>
        <dbReference type="Proteomes" id="UP000504607"/>
    </source>
</evidence>
<dbReference type="PROSITE" id="PS01031">
    <property type="entry name" value="SHSP"/>
    <property type="match status" value="1"/>
</dbReference>
<evidence type="ECO:0000256" key="1">
    <source>
        <dbReference type="ARBA" id="ARBA00004162"/>
    </source>
</evidence>
<dbReference type="RefSeq" id="XP_010908180.1">
    <property type="nucleotide sequence ID" value="XM_010909878.2"/>
</dbReference>
<dbReference type="InParanoid" id="A0A6I9QF92"/>
<dbReference type="Gene3D" id="2.60.40.790">
    <property type="match status" value="1"/>
</dbReference>
<evidence type="ECO:0000313" key="10">
    <source>
        <dbReference type="RefSeq" id="XP_010908180.1"/>
    </source>
</evidence>
<evidence type="ECO:0000259" key="8">
    <source>
        <dbReference type="PROSITE" id="PS01031"/>
    </source>
</evidence>
<dbReference type="GO" id="GO:0005886">
    <property type="term" value="C:plasma membrane"/>
    <property type="evidence" value="ECO:0007669"/>
    <property type="project" value="UniProtKB-SubCell"/>
</dbReference>
<keyword evidence="7" id="KW-0812">Transmembrane</keyword>
<dbReference type="InterPro" id="IPR008978">
    <property type="entry name" value="HSP20-like_chaperone"/>
</dbReference>
<dbReference type="OrthoDB" id="1431247at2759"/>
<feature type="domain" description="SHSP" evidence="8">
    <location>
        <begin position="11"/>
        <end position="116"/>
    </location>
</feature>
<keyword evidence="7" id="KW-0472">Membrane</keyword>
<evidence type="ECO:0000256" key="2">
    <source>
        <dbReference type="ARBA" id="ARBA00022475"/>
    </source>
</evidence>
<evidence type="ECO:0000256" key="6">
    <source>
        <dbReference type="SAM" id="MobiDB-lite"/>
    </source>
</evidence>
<reference evidence="10" key="1">
    <citation type="submission" date="2025-08" db="UniProtKB">
        <authorList>
            <consortium name="RefSeq"/>
        </authorList>
    </citation>
    <scope>IDENTIFICATION</scope>
</reference>
<keyword evidence="7" id="KW-1133">Transmembrane helix</keyword>
<feature type="compositionally biased region" description="Basic and acidic residues" evidence="6">
    <location>
        <begin position="123"/>
        <end position="143"/>
    </location>
</feature>
<keyword evidence="3" id="KW-0611">Plant defense</keyword>
<dbReference type="SUPFAM" id="SSF49764">
    <property type="entry name" value="HSP20-like chaperones"/>
    <property type="match status" value="1"/>
</dbReference>
<comment type="similarity">
    <text evidence="4 5">Belongs to the small heat shock protein (HSP20) family.</text>
</comment>
<feature type="compositionally biased region" description="Basic and acidic residues" evidence="6">
    <location>
        <begin position="192"/>
        <end position="222"/>
    </location>
</feature>
<evidence type="ECO:0000256" key="7">
    <source>
        <dbReference type="SAM" id="Phobius"/>
    </source>
</evidence>
<evidence type="ECO:0000256" key="4">
    <source>
        <dbReference type="PROSITE-ProRule" id="PRU00285"/>
    </source>
</evidence>
<dbReference type="GO" id="GO:0006952">
    <property type="term" value="P:defense response"/>
    <property type="evidence" value="ECO:0007669"/>
    <property type="project" value="UniProtKB-KW"/>
</dbReference>
<dbReference type="GO" id="GO:0034605">
    <property type="term" value="P:cellular response to heat"/>
    <property type="evidence" value="ECO:0007669"/>
    <property type="project" value="TreeGrafter"/>
</dbReference>
<comment type="subcellular location">
    <subcellularLocation>
        <location evidence="1">Cell membrane</location>
        <topology evidence="1">Single-pass membrane protein</topology>
    </subcellularLocation>
</comment>
<gene>
    <name evidence="10" type="primary">LOC105034648</name>
</gene>
<evidence type="ECO:0000256" key="3">
    <source>
        <dbReference type="ARBA" id="ARBA00022821"/>
    </source>
</evidence>
<dbReference type="AlphaFoldDB" id="A0A6I9QF92"/>
<dbReference type="CDD" id="cd06464">
    <property type="entry name" value="ACD_sHsps-like"/>
    <property type="match status" value="1"/>
</dbReference>
<dbReference type="PANTHER" id="PTHR43670:SF114">
    <property type="entry name" value="OS05G0592000 PROTEIN"/>
    <property type="match status" value="1"/>
</dbReference>
<dbReference type="InterPro" id="IPR002068">
    <property type="entry name" value="A-crystallin/Hsp20_dom"/>
</dbReference>
<feature type="transmembrane region" description="Helical" evidence="7">
    <location>
        <begin position="239"/>
        <end position="258"/>
    </location>
</feature>
<evidence type="ECO:0000256" key="5">
    <source>
        <dbReference type="RuleBase" id="RU003616"/>
    </source>
</evidence>
<dbReference type="Proteomes" id="UP000504607">
    <property type="component" value="Unplaced"/>
</dbReference>
<dbReference type="PANTHER" id="PTHR43670">
    <property type="entry name" value="HEAT SHOCK PROTEIN 26"/>
    <property type="match status" value="1"/>
</dbReference>
<dbReference type="Pfam" id="PF00011">
    <property type="entry name" value="HSP20"/>
    <property type="match status" value="1"/>
</dbReference>
<proteinExistence type="inferred from homology"/>
<keyword evidence="2" id="KW-1003">Cell membrane</keyword>
<sequence>MDNKKSPVPSPSYEDFDPAFEWSREEGSDTLRVHLPGFKRDNLRVEVDDYGNLVTSGERVLDSTRRSRFHKAFRIPENCNVDDIYAKFENAVLYVIHPKVKTTRVADHPQDRLPVAPTVATEPQREPKPKPTAEPKREIDKKAGATALDETATKQAEETSGELVRTGQKDAGKIVEKETDRTAGPAGNGKDVVGDVKGGEATDRGIKPIDEKRNEPKTEHGISDGGPESGLAKPMQQPLLNVAVAIMVLLCLAMYVAYKLGKAT</sequence>
<feature type="compositionally biased region" description="Basic and acidic residues" evidence="6">
    <location>
        <begin position="167"/>
        <end position="181"/>
    </location>
</feature>
<accession>A0A6I9QF92</accession>
<organism evidence="9 10">
    <name type="scientific">Elaeis guineensis var. tenera</name>
    <name type="common">Oil palm</name>
    <dbReference type="NCBI Taxonomy" id="51953"/>
    <lineage>
        <taxon>Eukaryota</taxon>
        <taxon>Viridiplantae</taxon>
        <taxon>Streptophyta</taxon>
        <taxon>Embryophyta</taxon>
        <taxon>Tracheophyta</taxon>
        <taxon>Spermatophyta</taxon>
        <taxon>Magnoliopsida</taxon>
        <taxon>Liliopsida</taxon>
        <taxon>Arecaceae</taxon>
        <taxon>Arecoideae</taxon>
        <taxon>Cocoseae</taxon>
        <taxon>Elaeidinae</taxon>
        <taxon>Elaeis</taxon>
    </lineage>
</organism>
<keyword evidence="9" id="KW-1185">Reference proteome</keyword>